<feature type="compositionally biased region" description="Polar residues" evidence="1">
    <location>
        <begin position="321"/>
        <end position="330"/>
    </location>
</feature>
<name>A0A9W9PGR7_9EURO</name>
<feature type="region of interest" description="Disordered" evidence="1">
    <location>
        <begin position="31"/>
        <end position="66"/>
    </location>
</feature>
<evidence type="ECO:0000256" key="1">
    <source>
        <dbReference type="SAM" id="MobiDB-lite"/>
    </source>
</evidence>
<evidence type="ECO:0000256" key="2">
    <source>
        <dbReference type="SAM" id="SignalP"/>
    </source>
</evidence>
<dbReference type="PANTHER" id="PTHR38705">
    <property type="entry name" value="PROTEIN RDS1"/>
    <property type="match status" value="1"/>
</dbReference>
<dbReference type="RefSeq" id="XP_058333980.1">
    <property type="nucleotide sequence ID" value="XM_058470839.1"/>
</dbReference>
<feature type="chain" id="PRO_5040866742" evidence="2">
    <location>
        <begin position="22"/>
        <end position="455"/>
    </location>
</feature>
<keyword evidence="2" id="KW-0732">Signal</keyword>
<dbReference type="Proteomes" id="UP001150941">
    <property type="component" value="Unassembled WGS sequence"/>
</dbReference>
<feature type="region of interest" description="Disordered" evidence="1">
    <location>
        <begin position="319"/>
        <end position="359"/>
    </location>
</feature>
<feature type="signal peptide" evidence="2">
    <location>
        <begin position="1"/>
        <end position="21"/>
    </location>
</feature>
<gene>
    <name evidence="3" type="ORF">N7468_001542</name>
</gene>
<evidence type="ECO:0000313" key="4">
    <source>
        <dbReference type="Proteomes" id="UP001150941"/>
    </source>
</evidence>
<proteinExistence type="predicted"/>
<dbReference type="PANTHER" id="PTHR38705:SF1">
    <property type="entry name" value="PROTEIN RDS1"/>
    <property type="match status" value="1"/>
</dbReference>
<sequence length="455" mass="48450">MWNSLLALGLLGSLPLASTSALPRGVDILPRAQSSQATPHALSSATPAPTRSHPVSLPHSSYTGSASTTGALTASSIGKGISEVSIAPSATTYPSDGKLHNPEPAPYVPAGGVGTSGSIPVYNVRSDFDYESLALALYQEWIELDLFQDGLRRFTADDFSAANLSASDRELIAYMSLQEEGHATLVSNMLGAEAPQQCAYEYPYTNVAEFIDFTQKLTRVGEAGVYGFLAHLDSREASNLLTQSISVEARQQFVFRQFQGLHPMPEWFEVGIPQSWAWTLLAPYISWCPANQTRLAWQNFPALTITDQPTVAKAGQRGNVYENNTITPGTNVAKADSGSSGSGSPSSSNGGASVATDNHLPLSYPGRQVGFTWDAPGKKVGPNNSYVTTTQAGDPKYVIWVSQLNVTYTTLRSNGSHGVTVQPDVEAYMGDPLINGTIFVALTDAAPPLVRSTLA</sequence>
<keyword evidence="4" id="KW-1185">Reference proteome</keyword>
<protein>
    <submittedName>
        <fullName evidence="3">Protein rds1</fullName>
    </submittedName>
</protein>
<reference evidence="3" key="2">
    <citation type="journal article" date="2023" name="IMA Fungus">
        <title>Comparative genomic study of the Penicillium genus elucidates a diverse pangenome and 15 lateral gene transfer events.</title>
        <authorList>
            <person name="Petersen C."/>
            <person name="Sorensen T."/>
            <person name="Nielsen M.R."/>
            <person name="Sondergaard T.E."/>
            <person name="Sorensen J.L."/>
            <person name="Fitzpatrick D.A."/>
            <person name="Frisvad J.C."/>
            <person name="Nielsen K.L."/>
        </authorList>
    </citation>
    <scope>NUCLEOTIDE SEQUENCE</scope>
    <source>
        <strain evidence="3">IBT 19713</strain>
    </source>
</reference>
<feature type="compositionally biased region" description="Low complexity" evidence="1">
    <location>
        <begin position="337"/>
        <end position="353"/>
    </location>
</feature>
<dbReference type="OrthoDB" id="2098436at2759"/>
<evidence type="ECO:0000313" key="3">
    <source>
        <dbReference type="EMBL" id="KAJ5246559.1"/>
    </source>
</evidence>
<dbReference type="EMBL" id="JAPQKS010000002">
    <property type="protein sequence ID" value="KAJ5246559.1"/>
    <property type="molecule type" value="Genomic_DNA"/>
</dbReference>
<feature type="compositionally biased region" description="Polar residues" evidence="1">
    <location>
        <begin position="32"/>
        <end position="49"/>
    </location>
</feature>
<comment type="caution">
    <text evidence="3">The sequence shown here is derived from an EMBL/GenBank/DDBJ whole genome shotgun (WGS) entry which is preliminary data.</text>
</comment>
<dbReference type="Pfam" id="PF13668">
    <property type="entry name" value="Ferritin_2"/>
    <property type="match status" value="1"/>
</dbReference>
<dbReference type="AlphaFoldDB" id="A0A9W9PGR7"/>
<accession>A0A9W9PGR7</accession>
<reference evidence="3" key="1">
    <citation type="submission" date="2022-11" db="EMBL/GenBank/DDBJ databases">
        <authorList>
            <person name="Petersen C."/>
        </authorList>
    </citation>
    <scope>NUCLEOTIDE SEQUENCE</scope>
    <source>
        <strain evidence="3">IBT 19713</strain>
    </source>
</reference>
<organism evidence="3 4">
    <name type="scientific">Penicillium chermesinum</name>
    <dbReference type="NCBI Taxonomy" id="63820"/>
    <lineage>
        <taxon>Eukaryota</taxon>
        <taxon>Fungi</taxon>
        <taxon>Dikarya</taxon>
        <taxon>Ascomycota</taxon>
        <taxon>Pezizomycotina</taxon>
        <taxon>Eurotiomycetes</taxon>
        <taxon>Eurotiomycetidae</taxon>
        <taxon>Eurotiales</taxon>
        <taxon>Aspergillaceae</taxon>
        <taxon>Penicillium</taxon>
    </lineage>
</organism>
<dbReference type="InterPro" id="IPR039254">
    <property type="entry name" value="Rds1"/>
</dbReference>
<dbReference type="GeneID" id="83198142"/>